<proteinExistence type="predicted"/>
<protein>
    <submittedName>
        <fullName evidence="1">Uncharacterized protein</fullName>
    </submittedName>
</protein>
<dbReference type="Proteomes" id="UP001062846">
    <property type="component" value="Chromosome 11"/>
</dbReference>
<evidence type="ECO:0000313" key="2">
    <source>
        <dbReference type="Proteomes" id="UP001062846"/>
    </source>
</evidence>
<keyword evidence="2" id="KW-1185">Reference proteome</keyword>
<sequence>MVDFRPREINGNNRSQPVGEDLVSIESSGTSVPSHEVSGFIADTPDQERYRIAEEFQETIIADTKLGVKYDDADVLRMKKMIEQEAKDLESIPRNNPFAPLQRNKQQRNESRVRQRSSLAF</sequence>
<accession>A0ACC0LUL7</accession>
<dbReference type="EMBL" id="CM046398">
    <property type="protein sequence ID" value="KAI8532319.1"/>
    <property type="molecule type" value="Genomic_DNA"/>
</dbReference>
<evidence type="ECO:0000313" key="1">
    <source>
        <dbReference type="EMBL" id="KAI8532319.1"/>
    </source>
</evidence>
<reference evidence="1" key="1">
    <citation type="submission" date="2022-02" db="EMBL/GenBank/DDBJ databases">
        <title>Plant Genome Project.</title>
        <authorList>
            <person name="Zhang R.-G."/>
        </authorList>
    </citation>
    <scope>NUCLEOTIDE SEQUENCE</scope>
    <source>
        <strain evidence="1">AT1</strain>
    </source>
</reference>
<name>A0ACC0LUL7_RHOML</name>
<gene>
    <name evidence="1" type="ORF">RHMOL_Rhmol11G0204700</name>
</gene>
<comment type="caution">
    <text evidence="1">The sequence shown here is derived from an EMBL/GenBank/DDBJ whole genome shotgun (WGS) entry which is preliminary data.</text>
</comment>
<organism evidence="1 2">
    <name type="scientific">Rhododendron molle</name>
    <name type="common">Chinese azalea</name>
    <name type="synonym">Azalea mollis</name>
    <dbReference type="NCBI Taxonomy" id="49168"/>
    <lineage>
        <taxon>Eukaryota</taxon>
        <taxon>Viridiplantae</taxon>
        <taxon>Streptophyta</taxon>
        <taxon>Embryophyta</taxon>
        <taxon>Tracheophyta</taxon>
        <taxon>Spermatophyta</taxon>
        <taxon>Magnoliopsida</taxon>
        <taxon>eudicotyledons</taxon>
        <taxon>Gunneridae</taxon>
        <taxon>Pentapetalae</taxon>
        <taxon>asterids</taxon>
        <taxon>Ericales</taxon>
        <taxon>Ericaceae</taxon>
        <taxon>Ericoideae</taxon>
        <taxon>Rhodoreae</taxon>
        <taxon>Rhododendron</taxon>
    </lineage>
</organism>